<feature type="transmembrane region" description="Helical" evidence="1">
    <location>
        <begin position="122"/>
        <end position="142"/>
    </location>
</feature>
<feature type="transmembrane region" description="Helical" evidence="1">
    <location>
        <begin position="90"/>
        <end position="110"/>
    </location>
</feature>
<feature type="transmembrane region" description="Helical" evidence="1">
    <location>
        <begin position="39"/>
        <end position="58"/>
    </location>
</feature>
<dbReference type="InterPro" id="IPR000620">
    <property type="entry name" value="EamA_dom"/>
</dbReference>
<accession>A0A538U1E9</accession>
<dbReference type="EMBL" id="VBPB01000286">
    <property type="protein sequence ID" value="TMQ69735.1"/>
    <property type="molecule type" value="Genomic_DNA"/>
</dbReference>
<dbReference type="PANTHER" id="PTHR22911:SF137">
    <property type="entry name" value="SOLUTE CARRIER FAMILY 35 MEMBER G2-RELATED"/>
    <property type="match status" value="1"/>
</dbReference>
<feature type="transmembrane region" description="Helical" evidence="1">
    <location>
        <begin position="192"/>
        <end position="212"/>
    </location>
</feature>
<keyword evidence="1" id="KW-1133">Transmembrane helix</keyword>
<organism evidence="3 4">
    <name type="scientific">Eiseniibacteriota bacterium</name>
    <dbReference type="NCBI Taxonomy" id="2212470"/>
    <lineage>
        <taxon>Bacteria</taxon>
        <taxon>Candidatus Eiseniibacteriota</taxon>
    </lineage>
</organism>
<keyword evidence="1" id="KW-0812">Transmembrane</keyword>
<evidence type="ECO:0000259" key="2">
    <source>
        <dbReference type="Pfam" id="PF00892"/>
    </source>
</evidence>
<dbReference type="Pfam" id="PF00892">
    <property type="entry name" value="EamA"/>
    <property type="match status" value="2"/>
</dbReference>
<feature type="transmembrane region" description="Helical" evidence="1">
    <location>
        <begin position="244"/>
        <end position="263"/>
    </location>
</feature>
<dbReference type="PANTHER" id="PTHR22911">
    <property type="entry name" value="ACYL-MALONYL CONDENSING ENZYME-RELATED"/>
    <property type="match status" value="1"/>
</dbReference>
<dbReference type="Proteomes" id="UP000319771">
    <property type="component" value="Unassembled WGS sequence"/>
</dbReference>
<evidence type="ECO:0000256" key="1">
    <source>
        <dbReference type="SAM" id="Phobius"/>
    </source>
</evidence>
<feature type="transmembrane region" description="Helical" evidence="1">
    <location>
        <begin position="218"/>
        <end position="237"/>
    </location>
</feature>
<keyword evidence="1" id="KW-0472">Membrane</keyword>
<proteinExistence type="predicted"/>
<evidence type="ECO:0000313" key="3">
    <source>
        <dbReference type="EMBL" id="TMQ69735.1"/>
    </source>
</evidence>
<dbReference type="AlphaFoldDB" id="A0A538U1E9"/>
<feature type="domain" description="EamA" evidence="2">
    <location>
        <begin position="124"/>
        <end position="263"/>
    </location>
</feature>
<gene>
    <name evidence="3" type="ORF">E6K81_14270</name>
</gene>
<dbReference type="InterPro" id="IPR037185">
    <property type="entry name" value="EmrE-like"/>
</dbReference>
<evidence type="ECO:0000313" key="4">
    <source>
        <dbReference type="Proteomes" id="UP000319771"/>
    </source>
</evidence>
<feature type="transmembrane region" description="Helical" evidence="1">
    <location>
        <begin position="65"/>
        <end position="84"/>
    </location>
</feature>
<comment type="caution">
    <text evidence="3">The sequence shown here is derived from an EMBL/GenBank/DDBJ whole genome shotgun (WGS) entry which is preliminary data.</text>
</comment>
<feature type="transmembrane region" description="Helical" evidence="1">
    <location>
        <begin position="154"/>
        <end position="172"/>
    </location>
</feature>
<feature type="domain" description="EamA" evidence="2">
    <location>
        <begin position="5"/>
        <end position="107"/>
    </location>
</feature>
<sequence length="265" mass="27141">MLNRLRITVALVLLASTLTLARGAPWPSWATGPQLGWLALSGLVGFVFGDAHFFRALVILGPGRATLLASLAPVFTALIAWPVLHEHPGPLALLGMALTLGGILWVIQASDHRLVPHAEGSVLSGVLSGVLGALGQAAGYVLSKIALSSGLDPLSATVVRVAAAVVAMWLIAGARGEVGTSLAGLRDRRGSLFMAGGACCGPFLGVTLSLVALQRAEAGVVASITACYPVLAIVIASRFHGERLTARILLGALVTVAGVVVLFTR</sequence>
<name>A0A538U1E9_UNCEI</name>
<dbReference type="SUPFAM" id="SSF103481">
    <property type="entry name" value="Multidrug resistance efflux transporter EmrE"/>
    <property type="match status" value="2"/>
</dbReference>
<dbReference type="Gene3D" id="1.10.3730.20">
    <property type="match status" value="1"/>
</dbReference>
<dbReference type="GO" id="GO:0016020">
    <property type="term" value="C:membrane"/>
    <property type="evidence" value="ECO:0007669"/>
    <property type="project" value="InterPro"/>
</dbReference>
<reference evidence="3 4" key="1">
    <citation type="journal article" date="2019" name="Nat. Microbiol.">
        <title>Mediterranean grassland soil C-N compound turnover is dependent on rainfall and depth, and is mediated by genomically divergent microorganisms.</title>
        <authorList>
            <person name="Diamond S."/>
            <person name="Andeer P.F."/>
            <person name="Li Z."/>
            <person name="Crits-Christoph A."/>
            <person name="Burstein D."/>
            <person name="Anantharaman K."/>
            <person name="Lane K.R."/>
            <person name="Thomas B.C."/>
            <person name="Pan C."/>
            <person name="Northen T.R."/>
            <person name="Banfield J.F."/>
        </authorList>
    </citation>
    <scope>NUCLEOTIDE SEQUENCE [LARGE SCALE GENOMIC DNA]</scope>
    <source>
        <strain evidence="3">WS_11</strain>
    </source>
</reference>
<protein>
    <submittedName>
        <fullName evidence="3">DMT family transporter</fullName>
    </submittedName>
</protein>